<organism evidence="6 7">
    <name type="scientific">Sediminivirga luteola</name>
    <dbReference type="NCBI Taxonomy" id="1774748"/>
    <lineage>
        <taxon>Bacteria</taxon>
        <taxon>Bacillati</taxon>
        <taxon>Actinomycetota</taxon>
        <taxon>Actinomycetes</taxon>
        <taxon>Micrococcales</taxon>
        <taxon>Brevibacteriaceae</taxon>
        <taxon>Sediminivirga</taxon>
    </lineage>
</organism>
<keyword evidence="7" id="KW-1185">Reference proteome</keyword>
<feature type="domain" description="Aldehyde dehydrogenase" evidence="5">
    <location>
        <begin position="34"/>
        <end position="486"/>
    </location>
</feature>
<dbReference type="FunFam" id="3.40.605.10:FF:000007">
    <property type="entry name" value="NAD/NADP-dependent betaine aldehyde dehydrogenase"/>
    <property type="match status" value="1"/>
</dbReference>
<name>A0A8J2TW44_9MICO</name>
<evidence type="ECO:0000313" key="6">
    <source>
        <dbReference type="EMBL" id="GGA06436.1"/>
    </source>
</evidence>
<reference evidence="6" key="1">
    <citation type="journal article" date="2014" name="Int. J. Syst. Evol. Microbiol.">
        <title>Complete genome sequence of Corynebacterium casei LMG S-19264T (=DSM 44701T), isolated from a smear-ripened cheese.</title>
        <authorList>
            <consortium name="US DOE Joint Genome Institute (JGI-PGF)"/>
            <person name="Walter F."/>
            <person name="Albersmeier A."/>
            <person name="Kalinowski J."/>
            <person name="Ruckert C."/>
        </authorList>
    </citation>
    <scope>NUCLEOTIDE SEQUENCE</scope>
    <source>
        <strain evidence="6">CGMCC 1.12785</strain>
    </source>
</reference>
<evidence type="ECO:0000256" key="1">
    <source>
        <dbReference type="ARBA" id="ARBA00009986"/>
    </source>
</evidence>
<dbReference type="InterPro" id="IPR016162">
    <property type="entry name" value="Ald_DH_N"/>
</dbReference>
<dbReference type="Gene3D" id="3.40.605.10">
    <property type="entry name" value="Aldehyde Dehydrogenase, Chain A, domain 1"/>
    <property type="match status" value="1"/>
</dbReference>
<accession>A0A8J2TW44</accession>
<evidence type="ECO:0000256" key="4">
    <source>
        <dbReference type="RuleBase" id="RU003345"/>
    </source>
</evidence>
<dbReference type="PANTHER" id="PTHR11699">
    <property type="entry name" value="ALDEHYDE DEHYDROGENASE-RELATED"/>
    <property type="match status" value="1"/>
</dbReference>
<comment type="similarity">
    <text evidence="1 4">Belongs to the aldehyde dehydrogenase family.</text>
</comment>
<protein>
    <submittedName>
        <fullName evidence="6">Aldehyde dehydrogenase</fullName>
    </submittedName>
</protein>
<reference evidence="6" key="2">
    <citation type="submission" date="2020-09" db="EMBL/GenBank/DDBJ databases">
        <authorList>
            <person name="Sun Q."/>
            <person name="Zhou Y."/>
        </authorList>
    </citation>
    <scope>NUCLEOTIDE SEQUENCE</scope>
    <source>
        <strain evidence="6">CGMCC 1.12785</strain>
    </source>
</reference>
<dbReference type="PROSITE" id="PS00687">
    <property type="entry name" value="ALDEHYDE_DEHYDR_GLU"/>
    <property type="match status" value="1"/>
</dbReference>
<dbReference type="InterPro" id="IPR016161">
    <property type="entry name" value="Ald_DH/histidinol_DH"/>
</dbReference>
<evidence type="ECO:0000256" key="3">
    <source>
        <dbReference type="PROSITE-ProRule" id="PRU10007"/>
    </source>
</evidence>
<evidence type="ECO:0000256" key="2">
    <source>
        <dbReference type="ARBA" id="ARBA00023002"/>
    </source>
</evidence>
<dbReference type="GO" id="GO:0016620">
    <property type="term" value="F:oxidoreductase activity, acting on the aldehyde or oxo group of donors, NAD or NADP as acceptor"/>
    <property type="evidence" value="ECO:0007669"/>
    <property type="project" value="InterPro"/>
</dbReference>
<dbReference type="Gene3D" id="3.40.309.10">
    <property type="entry name" value="Aldehyde Dehydrogenase, Chain A, domain 2"/>
    <property type="match status" value="1"/>
</dbReference>
<dbReference type="InterPro" id="IPR016163">
    <property type="entry name" value="Ald_DH_C"/>
</dbReference>
<keyword evidence="2 4" id="KW-0560">Oxidoreductase</keyword>
<evidence type="ECO:0000313" key="7">
    <source>
        <dbReference type="Proteomes" id="UP000616114"/>
    </source>
</evidence>
<dbReference type="AlphaFoldDB" id="A0A8J2TW44"/>
<evidence type="ECO:0000259" key="5">
    <source>
        <dbReference type="Pfam" id="PF00171"/>
    </source>
</evidence>
<proteinExistence type="inferred from homology"/>
<gene>
    <name evidence="6" type="ORF">GCM10011333_06760</name>
</gene>
<dbReference type="RefSeq" id="WP_188549494.1">
    <property type="nucleotide sequence ID" value="NZ_BMFY01000002.1"/>
</dbReference>
<feature type="active site" evidence="3">
    <location>
        <position position="263"/>
    </location>
</feature>
<dbReference type="InterPro" id="IPR015590">
    <property type="entry name" value="Aldehyde_DH_dom"/>
</dbReference>
<dbReference type="EMBL" id="BMFY01000002">
    <property type="protein sequence ID" value="GGA06436.1"/>
    <property type="molecule type" value="Genomic_DNA"/>
</dbReference>
<dbReference type="Pfam" id="PF00171">
    <property type="entry name" value="Aldedh"/>
    <property type="match status" value="1"/>
</dbReference>
<sequence>MTTATRTALDLLRAHLGGEPAPTVIDGQPRPGEGTEITLENPADGSVLLRYRDAGAGRAAEAVAAAVRGASAWQAMTHSDRGRILFRLGGAVREALEDLALMESVTAGKPLRDARAEVTKVAEMFEYYAGWADKQHGEVIPVPTSHLNYTQRVPYGVVLAITPWNAPLFTAGWQAAPALAAGNAIVIKPSELTPLTTAVLAKLAVEAGVPEGTLTVVGGLGASTGDALVRDARVRKVVFIGSPRTGRAVAVAAAETLKPCVLELGGKSANIVFDDADMRRAVGGAAAAVFSGAGQSCVAGSRLLVQRSRYDEFVGELSEFASRLRVGAPWDEDTQIGPVQNRAQLGRIGEMVEAAVRAGAGLTTGGAVPGAEGFYFRPTVLRDVGNADEVARKEIFGPVLAAIPFEDEADAVRIANDSDFGLAGAVWTADAGRAHRVAGALRAGTVWINSYKTISVMSPFGGFEESGYGRSSGLDGLREYSEPRSVWVETAAEAPLAFGY</sequence>
<dbReference type="InterPro" id="IPR029510">
    <property type="entry name" value="Ald_DH_CS_GLU"/>
</dbReference>
<dbReference type="Proteomes" id="UP000616114">
    <property type="component" value="Unassembled WGS sequence"/>
</dbReference>
<dbReference type="FunFam" id="3.40.309.10:FF:000012">
    <property type="entry name" value="Betaine aldehyde dehydrogenase"/>
    <property type="match status" value="1"/>
</dbReference>
<comment type="caution">
    <text evidence="6">The sequence shown here is derived from an EMBL/GenBank/DDBJ whole genome shotgun (WGS) entry which is preliminary data.</text>
</comment>
<dbReference type="SUPFAM" id="SSF53720">
    <property type="entry name" value="ALDH-like"/>
    <property type="match status" value="1"/>
</dbReference>